<evidence type="ECO:0000313" key="2">
    <source>
        <dbReference type="Proteomes" id="UP000639606"/>
    </source>
</evidence>
<dbReference type="AlphaFoldDB" id="A0A918EG80"/>
<gene>
    <name evidence="1" type="ORF">GCM10010185_50490</name>
</gene>
<sequence>MSSTQATPERTRRGGLLALLLLAACSTPTPPPPPAFNPTDTAWLQLMIPMNEQALPALDLAPPELAGFAAAVKESHQRELVHLRRLRAEAGLPDTNLHAGHQMPGLVTEADLAALRLSPSGLAGELREHLDQSALVARGELDAGANQAVKDLAAAVSSARTAQLAELSRLESA</sequence>
<dbReference type="RefSeq" id="WP_189225797.1">
    <property type="nucleotide sequence ID" value="NZ_BMRG01000012.1"/>
</dbReference>
<reference evidence="1" key="1">
    <citation type="journal article" date="2014" name="Int. J. Syst. Evol. Microbiol.">
        <title>Complete genome sequence of Corynebacterium casei LMG S-19264T (=DSM 44701T), isolated from a smear-ripened cheese.</title>
        <authorList>
            <consortium name="US DOE Joint Genome Institute (JGI-PGF)"/>
            <person name="Walter F."/>
            <person name="Albersmeier A."/>
            <person name="Kalinowski J."/>
            <person name="Ruckert C."/>
        </authorList>
    </citation>
    <scope>NUCLEOTIDE SEQUENCE</scope>
    <source>
        <strain evidence="1">JCM 3313</strain>
    </source>
</reference>
<keyword evidence="2" id="KW-1185">Reference proteome</keyword>
<comment type="caution">
    <text evidence="1">The sequence shown here is derived from an EMBL/GenBank/DDBJ whole genome shotgun (WGS) entry which is preliminary data.</text>
</comment>
<dbReference type="InterPro" id="IPR012347">
    <property type="entry name" value="Ferritin-like"/>
</dbReference>
<accession>A0A918EG80</accession>
<proteinExistence type="predicted"/>
<dbReference type="Gene3D" id="1.20.1260.10">
    <property type="match status" value="1"/>
</dbReference>
<dbReference type="Proteomes" id="UP000639606">
    <property type="component" value="Unassembled WGS sequence"/>
</dbReference>
<protein>
    <submittedName>
        <fullName evidence="1">DUF305 domain-containing protein</fullName>
    </submittedName>
</protein>
<name>A0A918EG80_9PSEU</name>
<organism evidence="1 2">
    <name type="scientific">Saccharothrix coeruleofusca</name>
    <dbReference type="NCBI Taxonomy" id="33919"/>
    <lineage>
        <taxon>Bacteria</taxon>
        <taxon>Bacillati</taxon>
        <taxon>Actinomycetota</taxon>
        <taxon>Actinomycetes</taxon>
        <taxon>Pseudonocardiales</taxon>
        <taxon>Pseudonocardiaceae</taxon>
        <taxon>Saccharothrix</taxon>
    </lineage>
</organism>
<dbReference type="EMBL" id="BMRG01000012">
    <property type="protein sequence ID" value="GGP71302.1"/>
    <property type="molecule type" value="Genomic_DNA"/>
</dbReference>
<reference evidence="1" key="2">
    <citation type="submission" date="2020-09" db="EMBL/GenBank/DDBJ databases">
        <authorList>
            <person name="Sun Q."/>
            <person name="Ohkuma M."/>
        </authorList>
    </citation>
    <scope>NUCLEOTIDE SEQUENCE</scope>
    <source>
        <strain evidence="1">JCM 3313</strain>
    </source>
</reference>
<evidence type="ECO:0000313" key="1">
    <source>
        <dbReference type="EMBL" id="GGP71302.1"/>
    </source>
</evidence>